<dbReference type="Proteomes" id="UP000008466">
    <property type="component" value="Chromosome"/>
</dbReference>
<dbReference type="InterPro" id="IPR025962">
    <property type="entry name" value="SdpI/YhfL"/>
</dbReference>
<feature type="transmembrane region" description="Helical" evidence="1">
    <location>
        <begin position="165"/>
        <end position="184"/>
    </location>
</feature>
<feature type="domain" description="DUF1648" evidence="2">
    <location>
        <begin position="17"/>
        <end position="64"/>
    </location>
</feature>
<dbReference type="Pfam" id="PF13630">
    <property type="entry name" value="SdpI"/>
    <property type="match status" value="1"/>
</dbReference>
<feature type="transmembrane region" description="Helical" evidence="1">
    <location>
        <begin position="117"/>
        <end position="136"/>
    </location>
</feature>
<dbReference type="PIRSF" id="PIRSF038959">
    <property type="entry name" value="SdpI"/>
    <property type="match status" value="1"/>
</dbReference>
<keyword evidence="4" id="KW-1185">Reference proteome</keyword>
<dbReference type="AlphaFoldDB" id="F0RYF3"/>
<sequence>MKQKRSLFDRTLIITTIVCLLPLVFSVMVYQDLPDQVAIHFNAAGDPDGYASKAFAAFILPLLLTLLNVVLQVALKSDPKRDPSERIYHISRWIIAPLNLFLCPLTLLIALGKPIQVERVVPLAVSILFLIIGNYLPKCKLNYTIGFKLPWTLASEYNWKKTHRFAGWLWTGVSIVCILGMLVGLSAVPLFLVGIPIIAIAPVLYSFILYRTEQATDTV</sequence>
<dbReference type="PANTHER" id="PTHR37810:SF5">
    <property type="entry name" value="IMMUNITY PROTEIN SDPI"/>
    <property type="match status" value="1"/>
</dbReference>
<feature type="transmembrane region" description="Helical" evidence="1">
    <location>
        <begin position="50"/>
        <end position="71"/>
    </location>
</feature>
<evidence type="ECO:0000313" key="3">
    <source>
        <dbReference type="EMBL" id="ADY12724.1"/>
    </source>
</evidence>
<dbReference type="OrthoDB" id="9808690at2"/>
<dbReference type="RefSeq" id="WP_013606576.1">
    <property type="nucleotide sequence ID" value="NC_015152.1"/>
</dbReference>
<evidence type="ECO:0000256" key="1">
    <source>
        <dbReference type="SAM" id="Phobius"/>
    </source>
</evidence>
<proteinExistence type="predicted"/>
<dbReference type="KEGG" id="sbu:SpiBuddy_0897"/>
<keyword evidence="1" id="KW-0812">Transmembrane</keyword>
<reference evidence="4" key="1">
    <citation type="submission" date="2011-02" db="EMBL/GenBank/DDBJ databases">
        <title>Complete sequence of Spirochaeta sp. Buddy.</title>
        <authorList>
            <person name="Lucas S."/>
            <person name="Copeland A."/>
            <person name="Lapidus A."/>
            <person name="Cheng J.-F."/>
            <person name="Goodwin L."/>
            <person name="Pitluck S."/>
            <person name="Zeytun A."/>
            <person name="Detter J.C."/>
            <person name="Han C."/>
            <person name="Tapia R."/>
            <person name="Land M."/>
            <person name="Hauser L."/>
            <person name="Kyrpides N."/>
            <person name="Ivanova N."/>
            <person name="Mikhailova N."/>
            <person name="Pagani I."/>
            <person name="Ritalahti K.M."/>
            <person name="Loeffler F.E."/>
            <person name="Woyke T."/>
        </authorList>
    </citation>
    <scope>NUCLEOTIDE SEQUENCE [LARGE SCALE GENOMIC DNA]</scope>
    <source>
        <strain evidence="4">ATCC BAA-1886 / DSM 22777 / Buddy</strain>
    </source>
</reference>
<feature type="transmembrane region" description="Helical" evidence="1">
    <location>
        <begin position="190"/>
        <end position="210"/>
    </location>
</feature>
<dbReference type="PANTHER" id="PTHR37810">
    <property type="entry name" value="IMMUNITY PROTEIN SDPI"/>
    <property type="match status" value="1"/>
</dbReference>
<gene>
    <name evidence="3" type="ordered locus">SpiBuddy_0897</name>
</gene>
<feature type="transmembrane region" description="Helical" evidence="1">
    <location>
        <begin position="92"/>
        <end position="111"/>
    </location>
</feature>
<keyword evidence="1" id="KW-0472">Membrane</keyword>
<name>F0RYF3_SPHGB</name>
<organism evidence="3 4">
    <name type="scientific">Sphaerochaeta globosa (strain ATCC BAA-1886 / DSM 22777 / Buddy)</name>
    <name type="common">Spirochaeta sp. (strain Buddy)</name>
    <dbReference type="NCBI Taxonomy" id="158189"/>
    <lineage>
        <taxon>Bacteria</taxon>
        <taxon>Pseudomonadati</taxon>
        <taxon>Spirochaetota</taxon>
        <taxon>Spirochaetia</taxon>
        <taxon>Spirochaetales</taxon>
        <taxon>Sphaerochaetaceae</taxon>
        <taxon>Sphaerochaeta</taxon>
    </lineage>
</organism>
<dbReference type="HOGENOM" id="CLU_093038_0_0_12"/>
<dbReference type="InterPro" id="IPR026272">
    <property type="entry name" value="SdpI"/>
</dbReference>
<dbReference type="Pfam" id="PF07853">
    <property type="entry name" value="DUF1648"/>
    <property type="match status" value="1"/>
</dbReference>
<keyword evidence="1" id="KW-1133">Transmembrane helix</keyword>
<evidence type="ECO:0000313" key="4">
    <source>
        <dbReference type="Proteomes" id="UP000008466"/>
    </source>
</evidence>
<dbReference type="GO" id="GO:0009636">
    <property type="term" value="P:response to toxic substance"/>
    <property type="evidence" value="ECO:0007669"/>
    <property type="project" value="TreeGrafter"/>
</dbReference>
<accession>F0RYF3</accession>
<dbReference type="EMBL" id="CP002541">
    <property type="protein sequence ID" value="ADY12724.1"/>
    <property type="molecule type" value="Genomic_DNA"/>
</dbReference>
<feature type="transmembrane region" description="Helical" evidence="1">
    <location>
        <begin position="12"/>
        <end position="30"/>
    </location>
</feature>
<dbReference type="eggNOG" id="COG5658">
    <property type="taxonomic scope" value="Bacteria"/>
</dbReference>
<protein>
    <recommendedName>
        <fullName evidence="2">DUF1648 domain-containing protein</fullName>
    </recommendedName>
</protein>
<evidence type="ECO:0000259" key="2">
    <source>
        <dbReference type="Pfam" id="PF07853"/>
    </source>
</evidence>
<dbReference type="InterPro" id="IPR012867">
    <property type="entry name" value="DUF1648"/>
</dbReference>